<protein>
    <recommendedName>
        <fullName evidence="4">PDZ domain-containing protein</fullName>
    </recommendedName>
</protein>
<dbReference type="GeneTree" id="ENSGT00530000063734"/>
<dbReference type="GO" id="GO:0005737">
    <property type="term" value="C:cytoplasm"/>
    <property type="evidence" value="ECO:0007669"/>
    <property type="project" value="UniProtKB-SubCell"/>
</dbReference>
<evidence type="ECO:0000259" key="4">
    <source>
        <dbReference type="PROSITE" id="PS50106"/>
    </source>
</evidence>
<feature type="compositionally biased region" description="Low complexity" evidence="3">
    <location>
        <begin position="287"/>
        <end position="297"/>
    </location>
</feature>
<dbReference type="Pfam" id="PF00595">
    <property type="entry name" value="PDZ"/>
    <property type="match status" value="1"/>
</dbReference>
<dbReference type="RefSeq" id="XP_026861449.2">
    <property type="nucleotide sequence ID" value="XM_027005648.2"/>
</dbReference>
<organism evidence="5 6">
    <name type="scientific">Electrophorus electricus</name>
    <name type="common">Electric eel</name>
    <name type="synonym">Gymnotus electricus</name>
    <dbReference type="NCBI Taxonomy" id="8005"/>
    <lineage>
        <taxon>Eukaryota</taxon>
        <taxon>Metazoa</taxon>
        <taxon>Chordata</taxon>
        <taxon>Craniata</taxon>
        <taxon>Vertebrata</taxon>
        <taxon>Euteleostomi</taxon>
        <taxon>Actinopterygii</taxon>
        <taxon>Neopterygii</taxon>
        <taxon>Teleostei</taxon>
        <taxon>Ostariophysi</taxon>
        <taxon>Gymnotiformes</taxon>
        <taxon>Gymnotoidei</taxon>
        <taxon>Gymnotidae</taxon>
        <taxon>Electrophorus</taxon>
    </lineage>
</organism>
<dbReference type="Ensembl" id="ENSEEET00000064355.1">
    <property type="protein sequence ID" value="ENSEEEP00000062524.1"/>
    <property type="gene ID" value="ENSEEEG00000028800.1"/>
</dbReference>
<evidence type="ECO:0000313" key="6">
    <source>
        <dbReference type="Proteomes" id="UP000314983"/>
    </source>
</evidence>
<dbReference type="GeneID" id="113574621"/>
<proteinExistence type="predicted"/>
<evidence type="ECO:0000256" key="1">
    <source>
        <dbReference type="ARBA" id="ARBA00004496"/>
    </source>
</evidence>
<keyword evidence="6" id="KW-1185">Reference proteome</keyword>
<feature type="domain" description="PDZ" evidence="4">
    <location>
        <begin position="78"/>
        <end position="161"/>
    </location>
</feature>
<keyword evidence="2" id="KW-0963">Cytoplasm</keyword>
<dbReference type="Gene3D" id="2.30.42.10">
    <property type="match status" value="1"/>
</dbReference>
<dbReference type="PANTHER" id="PTHR15963:SF1">
    <property type="entry name" value="CYTOHESIN-INTERACTING PROTEIN"/>
    <property type="match status" value="1"/>
</dbReference>
<dbReference type="SMART" id="SM00228">
    <property type="entry name" value="PDZ"/>
    <property type="match status" value="1"/>
</dbReference>
<dbReference type="PROSITE" id="PS50106">
    <property type="entry name" value="PDZ"/>
    <property type="match status" value="1"/>
</dbReference>
<sequence length="346" mass="38446">MTSDMSHRPEMSQQNSLEMFALGNPPKKGLLWRRCSLNNSKRRRNSEGSAGTLQQDRAQLIRTCSNSLVDYNDPQRTTVVLGKQDNETYGFEVQTYGLRHKDTNEVEMCTYVSSVQKNGAAETAGLTVGKVILTVNGVCIKGFSHSRIIELIRDSVNSLKMETGSGIVVKIIELEKKMSLLKQTLREKFLELKALSLQEDRLTRGNLNVSSQHLSVDSLMSLSSPREQHSWRFSSDSSCMSIFTDDSEDGPSAVFDDTSPTEPYLSFFGQDIQAEGVLPKTLARTRSISSGSSGCQSPPWDVGRPSSNSSYAFATLPRRGRKSNMRKQLLKFVPGLSHSVEEEETT</sequence>
<feature type="region of interest" description="Disordered" evidence="3">
    <location>
        <begin position="287"/>
        <end position="308"/>
    </location>
</feature>
<dbReference type="InterPro" id="IPR001478">
    <property type="entry name" value="PDZ"/>
</dbReference>
<evidence type="ECO:0000313" key="5">
    <source>
        <dbReference type="Ensembl" id="ENSEEEP00000062524.1"/>
    </source>
</evidence>
<dbReference type="InterPro" id="IPR036034">
    <property type="entry name" value="PDZ_sf"/>
</dbReference>
<gene>
    <name evidence="5" type="primary">CYTIP</name>
</gene>
<dbReference type="Proteomes" id="UP000314983">
    <property type="component" value="Chromosome 2"/>
</dbReference>
<accession>A0AAY5F0P2</accession>
<evidence type="ECO:0000256" key="3">
    <source>
        <dbReference type="SAM" id="MobiDB-lite"/>
    </source>
</evidence>
<dbReference type="PANTHER" id="PTHR15963">
    <property type="entry name" value="GENERAL RECEPTOR FOR PHOSPHOINOSITIDES 1-ASSOCIATED SCAFFOLD PROTEIN-RELATED"/>
    <property type="match status" value="1"/>
</dbReference>
<evidence type="ECO:0000256" key="2">
    <source>
        <dbReference type="ARBA" id="ARBA00022490"/>
    </source>
</evidence>
<reference evidence="5 6" key="1">
    <citation type="submission" date="2020-05" db="EMBL/GenBank/DDBJ databases">
        <title>Electrophorus electricus (electric eel) genome, fEleEle1, primary haplotype.</title>
        <authorList>
            <person name="Myers G."/>
            <person name="Meyer A."/>
            <person name="Fedrigo O."/>
            <person name="Formenti G."/>
            <person name="Rhie A."/>
            <person name="Tracey A."/>
            <person name="Sims Y."/>
            <person name="Jarvis E.D."/>
        </authorList>
    </citation>
    <scope>NUCLEOTIDE SEQUENCE [LARGE SCALE GENOMIC DNA]</scope>
</reference>
<dbReference type="CDD" id="cd06713">
    <property type="entry name" value="PDZ_tamalin_CYTIP-like"/>
    <property type="match status" value="1"/>
</dbReference>
<reference evidence="5" key="2">
    <citation type="submission" date="2025-08" db="UniProtKB">
        <authorList>
            <consortium name="Ensembl"/>
        </authorList>
    </citation>
    <scope>IDENTIFICATION</scope>
</reference>
<dbReference type="SUPFAM" id="SSF50156">
    <property type="entry name" value="PDZ domain-like"/>
    <property type="match status" value="1"/>
</dbReference>
<comment type="subcellular location">
    <subcellularLocation>
        <location evidence="1">Cytoplasm</location>
    </subcellularLocation>
</comment>
<reference evidence="5" key="3">
    <citation type="submission" date="2025-09" db="UniProtKB">
        <authorList>
            <consortium name="Ensembl"/>
        </authorList>
    </citation>
    <scope>IDENTIFICATION</scope>
</reference>
<dbReference type="AlphaFoldDB" id="A0AAY5F0P2"/>
<name>A0AAY5F0P2_ELEEL</name>
<dbReference type="InterPro" id="IPR052122">
    <property type="entry name" value="Intracell_Traff_Signaling_Reg"/>
</dbReference>